<reference evidence="1 2" key="1">
    <citation type="submission" date="2024-01" db="EMBL/GenBank/DDBJ databases">
        <title>The complete chloroplast genome sequence of Lithospermum erythrorhizon: insights into the phylogenetic relationship among Boraginaceae species and the maternal lineages of purple gromwells.</title>
        <authorList>
            <person name="Okada T."/>
            <person name="Watanabe K."/>
        </authorList>
    </citation>
    <scope>NUCLEOTIDE SEQUENCE [LARGE SCALE GENOMIC DNA]</scope>
</reference>
<evidence type="ECO:0008006" key="3">
    <source>
        <dbReference type="Google" id="ProtNLM"/>
    </source>
</evidence>
<keyword evidence="2" id="KW-1185">Reference proteome</keyword>
<dbReference type="AlphaFoldDB" id="A0AAV3QTY1"/>
<dbReference type="EMBL" id="BAABME010023030">
    <property type="protein sequence ID" value="GAA0167154.1"/>
    <property type="molecule type" value="Genomic_DNA"/>
</dbReference>
<comment type="caution">
    <text evidence="1">The sequence shown here is derived from an EMBL/GenBank/DDBJ whole genome shotgun (WGS) entry which is preliminary data.</text>
</comment>
<name>A0AAV3QTY1_LITER</name>
<proteinExistence type="predicted"/>
<dbReference type="PANTHER" id="PTHR37610:SF47">
    <property type="entry name" value="RETROTRANSPOSON COPIA-LIKE N-TERMINAL DOMAIN-CONTAINING PROTEIN"/>
    <property type="match status" value="1"/>
</dbReference>
<protein>
    <recommendedName>
        <fullName evidence="3">Retrotransposon gag domain-containing protein</fullName>
    </recommendedName>
</protein>
<dbReference type="Proteomes" id="UP001454036">
    <property type="component" value="Unassembled WGS sequence"/>
</dbReference>
<evidence type="ECO:0000313" key="1">
    <source>
        <dbReference type="EMBL" id="GAA0167154.1"/>
    </source>
</evidence>
<dbReference type="Pfam" id="PF14223">
    <property type="entry name" value="Retrotran_gag_2"/>
    <property type="match status" value="1"/>
</dbReference>
<accession>A0AAV3QTY1</accession>
<organism evidence="1 2">
    <name type="scientific">Lithospermum erythrorhizon</name>
    <name type="common">Purple gromwell</name>
    <name type="synonym">Lithospermum officinale var. erythrorhizon</name>
    <dbReference type="NCBI Taxonomy" id="34254"/>
    <lineage>
        <taxon>Eukaryota</taxon>
        <taxon>Viridiplantae</taxon>
        <taxon>Streptophyta</taxon>
        <taxon>Embryophyta</taxon>
        <taxon>Tracheophyta</taxon>
        <taxon>Spermatophyta</taxon>
        <taxon>Magnoliopsida</taxon>
        <taxon>eudicotyledons</taxon>
        <taxon>Gunneridae</taxon>
        <taxon>Pentapetalae</taxon>
        <taxon>asterids</taxon>
        <taxon>lamiids</taxon>
        <taxon>Boraginales</taxon>
        <taxon>Boraginaceae</taxon>
        <taxon>Boraginoideae</taxon>
        <taxon>Lithospermeae</taxon>
        <taxon>Lithospermum</taxon>
    </lineage>
</organism>
<gene>
    <name evidence="1" type="ORF">LIER_40324</name>
</gene>
<evidence type="ECO:0000313" key="2">
    <source>
        <dbReference type="Proteomes" id="UP001454036"/>
    </source>
</evidence>
<sequence length="107" mass="12725">MVVCGRDKFGYLTGDFAEPLINHSKYRSWQAENSMVMAWLVNSVADDISNNYMYFQIAKDIWNDCKVMYFDVENTSQKREIVSQLQEFKQGHLSMTKYYTDLKKIWQ</sequence>
<dbReference type="PANTHER" id="PTHR37610">
    <property type="entry name" value="CCHC-TYPE DOMAIN-CONTAINING PROTEIN"/>
    <property type="match status" value="1"/>
</dbReference>